<dbReference type="Gene3D" id="3.20.20.70">
    <property type="entry name" value="Aldolase class I"/>
    <property type="match status" value="1"/>
</dbReference>
<dbReference type="GO" id="GO:0003824">
    <property type="term" value="F:catalytic activity"/>
    <property type="evidence" value="ECO:0007669"/>
    <property type="project" value="InterPro"/>
</dbReference>
<dbReference type="PANTHER" id="PTHR11228">
    <property type="entry name" value="RADICAL SAM DOMAIN PROTEIN"/>
    <property type="match status" value="1"/>
</dbReference>
<evidence type="ECO:0000313" key="7">
    <source>
        <dbReference type="EMBL" id="QTD53344.1"/>
    </source>
</evidence>
<dbReference type="GO" id="GO:0046872">
    <property type="term" value="F:metal ion binding"/>
    <property type="evidence" value="ECO:0007669"/>
    <property type="project" value="UniProtKB-KW"/>
</dbReference>
<dbReference type="PANTHER" id="PTHR11228:SF7">
    <property type="entry name" value="PQQA PEPTIDE CYCLASE"/>
    <property type="match status" value="1"/>
</dbReference>
<dbReference type="KEGG" id="scor:J3U87_12890"/>
<evidence type="ECO:0000313" key="8">
    <source>
        <dbReference type="Proteomes" id="UP000663929"/>
    </source>
</evidence>
<accession>A0A8A4TW31</accession>
<feature type="domain" description="Radical SAM core" evidence="6">
    <location>
        <begin position="54"/>
        <end position="164"/>
    </location>
</feature>
<evidence type="ECO:0000256" key="5">
    <source>
        <dbReference type="ARBA" id="ARBA00023014"/>
    </source>
</evidence>
<comment type="cofactor">
    <cofactor evidence="1">
        <name>[4Fe-4S] cluster</name>
        <dbReference type="ChEBI" id="CHEBI:49883"/>
    </cofactor>
</comment>
<keyword evidence="5" id="KW-0411">Iron-sulfur</keyword>
<evidence type="ECO:0000259" key="6">
    <source>
        <dbReference type="Pfam" id="PF04055"/>
    </source>
</evidence>
<dbReference type="Proteomes" id="UP000663929">
    <property type="component" value="Chromosome"/>
</dbReference>
<reference evidence="7" key="1">
    <citation type="submission" date="2021-03" db="EMBL/GenBank/DDBJ databases">
        <title>Acanthopleuribacteraceae sp. M133.</title>
        <authorList>
            <person name="Wang G."/>
        </authorList>
    </citation>
    <scope>NUCLEOTIDE SEQUENCE</scope>
    <source>
        <strain evidence="7">M133</strain>
    </source>
</reference>
<dbReference type="InterPro" id="IPR007197">
    <property type="entry name" value="rSAM"/>
</dbReference>
<dbReference type="AlphaFoldDB" id="A0A8A4TW31"/>
<keyword evidence="4" id="KW-0408">Iron</keyword>
<keyword evidence="3" id="KW-0479">Metal-binding</keyword>
<protein>
    <submittedName>
        <fullName evidence="7">Radical SAM protein</fullName>
    </submittedName>
</protein>
<dbReference type="InterPro" id="IPR050377">
    <property type="entry name" value="Radical_SAM_PqqE_MftC-like"/>
</dbReference>
<evidence type="ECO:0000256" key="1">
    <source>
        <dbReference type="ARBA" id="ARBA00001966"/>
    </source>
</evidence>
<evidence type="ECO:0000256" key="4">
    <source>
        <dbReference type="ARBA" id="ARBA00023004"/>
    </source>
</evidence>
<dbReference type="Pfam" id="PF04055">
    <property type="entry name" value="Radical_SAM"/>
    <property type="match status" value="1"/>
</dbReference>
<evidence type="ECO:0000256" key="2">
    <source>
        <dbReference type="ARBA" id="ARBA00022691"/>
    </source>
</evidence>
<keyword evidence="2" id="KW-0949">S-adenosyl-L-methionine</keyword>
<dbReference type="GO" id="GO:0051536">
    <property type="term" value="F:iron-sulfur cluster binding"/>
    <property type="evidence" value="ECO:0007669"/>
    <property type="project" value="UniProtKB-KW"/>
</dbReference>
<dbReference type="InterPro" id="IPR013785">
    <property type="entry name" value="Aldolase_TIM"/>
</dbReference>
<dbReference type="RefSeq" id="WP_237383446.1">
    <property type="nucleotide sequence ID" value="NZ_CP071793.1"/>
</dbReference>
<organism evidence="7 8">
    <name type="scientific">Sulfidibacter corallicola</name>
    <dbReference type="NCBI Taxonomy" id="2818388"/>
    <lineage>
        <taxon>Bacteria</taxon>
        <taxon>Pseudomonadati</taxon>
        <taxon>Acidobacteriota</taxon>
        <taxon>Holophagae</taxon>
        <taxon>Acanthopleuribacterales</taxon>
        <taxon>Acanthopleuribacteraceae</taxon>
        <taxon>Sulfidibacter</taxon>
    </lineage>
</organism>
<dbReference type="InterPro" id="IPR058240">
    <property type="entry name" value="rSAM_sf"/>
</dbReference>
<proteinExistence type="predicted"/>
<gene>
    <name evidence="7" type="ORF">J3U87_12890</name>
</gene>
<dbReference type="CDD" id="cd01335">
    <property type="entry name" value="Radical_SAM"/>
    <property type="match status" value="1"/>
</dbReference>
<keyword evidence="8" id="KW-1185">Reference proteome</keyword>
<dbReference type="SFLD" id="SFLDS00029">
    <property type="entry name" value="Radical_SAM"/>
    <property type="match status" value="1"/>
</dbReference>
<evidence type="ECO:0000256" key="3">
    <source>
        <dbReference type="ARBA" id="ARBA00022723"/>
    </source>
</evidence>
<name>A0A8A4TW31_SULCO</name>
<sequence>MFATLLRSFLSPRSPDRIHALQRRWSAIPESLRVADQMIGSYVWGCAATHGVHERCNFGCTACYLGSRANQQKPMPFEEIREQIDTMRRHMGPGGNIQITSGEVTLLPVEDLVRILSYARTRQLVPMVMTHGDVVLHDPAYLDRLVTEGGLTKISIHVDITQRGRKGVARTDSERELNGIRDRMAAMLRDCRKRTGRKLKAATTLTINRRNLAQLDHVVTWFLDNLDAFRILSLQPQAQTGRTHDDGGVTGGMVWRRLEEILGTRLDAHPFKFGHPDCTWLTLILAMELGRRRILLQAVRPDNRAEHRLVAELFRHLGGVDLNDQPLSVTIAKVAGLLLRHPLLLARVAACAVARSWDERRHIPAVIWAALRGRLRLRAMAFVVHNFMSGAELDTAVGRERLAACSFKVPLHGEMVSMCRMNATDLRETTYKV</sequence>
<dbReference type="EMBL" id="CP071793">
    <property type="protein sequence ID" value="QTD53344.1"/>
    <property type="molecule type" value="Genomic_DNA"/>
</dbReference>
<dbReference type="SUPFAM" id="SSF102114">
    <property type="entry name" value="Radical SAM enzymes"/>
    <property type="match status" value="1"/>
</dbReference>